<dbReference type="EMBL" id="JMPI01000022">
    <property type="protein sequence ID" value="KFC82703.1"/>
    <property type="molecule type" value="Genomic_DNA"/>
</dbReference>
<evidence type="ECO:0000313" key="13">
    <source>
        <dbReference type="EMBL" id="KFC82703.1"/>
    </source>
</evidence>
<keyword evidence="8 11" id="KW-0067">ATP-binding</keyword>
<keyword evidence="7 11" id="KW-0547">Nucleotide-binding</keyword>
<evidence type="ECO:0000256" key="1">
    <source>
        <dbReference type="ARBA" id="ARBA00002324"/>
    </source>
</evidence>
<dbReference type="RefSeq" id="WP_034494001.1">
    <property type="nucleotide sequence ID" value="NZ_JMPI01000022.1"/>
</dbReference>
<dbReference type="HAMAP" id="MF_00244">
    <property type="entry name" value="NaMN_adenylyltr"/>
    <property type="match status" value="1"/>
</dbReference>
<keyword evidence="5 11" id="KW-0808">Transferase</keyword>
<proteinExistence type="inferred from homology"/>
<reference evidence="13 14" key="1">
    <citation type="submission" date="2014-05" db="EMBL/GenBank/DDBJ databases">
        <title>ATOL: Assembling a taxonomically balanced genome-scale reconstruction of the evolutionary history of the Enterobacteriaceae.</title>
        <authorList>
            <person name="Plunkett G.III."/>
            <person name="Neeno-Eckwall E.C."/>
            <person name="Glasner J.D."/>
            <person name="Perna N.T."/>
        </authorList>
    </citation>
    <scope>NUCLEOTIDE SEQUENCE [LARGE SCALE GENOMIC DNA]</scope>
    <source>
        <strain evidence="13 14">ATCC 33320</strain>
    </source>
</reference>
<evidence type="ECO:0000313" key="14">
    <source>
        <dbReference type="Proteomes" id="UP000028653"/>
    </source>
</evidence>
<gene>
    <name evidence="11 13" type="primary">nadD</name>
    <name evidence="13" type="ORF">GBAG_1066</name>
</gene>
<sequence length="217" mass="24845">MANNESRLSALYGGTFDPIHYGHLKPVEALAKQVVLQQVTIMPNNVPPHRPQPLANSQQRKKMVELAIEGNPLFRLDDRELRRETPSYTVETLEQLRAEIGAEQPLAFIVGQDSLLSLQRWHRWETLLTLCHLLVCQRPGYSLSMKTPAEQQWLDEHQTTSVEQLHSHPAGKIYLAQTPMVDISATAIRQRLEQHLPCDDLLPPAVAEFIRQHQLYR</sequence>
<dbReference type="FunFam" id="3.40.50.620:FF:000039">
    <property type="entry name" value="Probable nicotinate-nucleotide adenylyltransferase"/>
    <property type="match status" value="1"/>
</dbReference>
<evidence type="ECO:0000256" key="3">
    <source>
        <dbReference type="ARBA" id="ARBA00009014"/>
    </source>
</evidence>
<dbReference type="GO" id="GO:0004515">
    <property type="term" value="F:nicotinate-nucleotide adenylyltransferase activity"/>
    <property type="evidence" value="ECO:0007669"/>
    <property type="project" value="UniProtKB-UniRule"/>
</dbReference>
<evidence type="ECO:0000256" key="2">
    <source>
        <dbReference type="ARBA" id="ARBA00005019"/>
    </source>
</evidence>
<feature type="domain" description="Cytidyltransferase-like" evidence="12">
    <location>
        <begin position="11"/>
        <end position="191"/>
    </location>
</feature>
<dbReference type="Proteomes" id="UP000028653">
    <property type="component" value="Unassembled WGS sequence"/>
</dbReference>
<dbReference type="EC" id="2.7.7.18" evidence="11"/>
<dbReference type="PANTHER" id="PTHR39321:SF3">
    <property type="entry name" value="PHOSPHOPANTETHEINE ADENYLYLTRANSFERASE"/>
    <property type="match status" value="1"/>
</dbReference>
<dbReference type="NCBIfam" id="NF000839">
    <property type="entry name" value="PRK00071.1-1"/>
    <property type="match status" value="1"/>
</dbReference>
<dbReference type="STRING" id="1006004.GBAG_1066"/>
<evidence type="ECO:0000256" key="7">
    <source>
        <dbReference type="ARBA" id="ARBA00022741"/>
    </source>
</evidence>
<accession>A0A085GG58</accession>
<comment type="caution">
    <text evidence="13">The sequence shown here is derived from an EMBL/GenBank/DDBJ whole genome shotgun (WGS) entry which is preliminary data.</text>
</comment>
<dbReference type="NCBIfam" id="TIGR00482">
    <property type="entry name" value="nicotinate (nicotinamide) nucleotide adenylyltransferase"/>
    <property type="match status" value="1"/>
</dbReference>
<protein>
    <recommendedName>
        <fullName evidence="11">Probable nicotinate-nucleotide adenylyltransferase</fullName>
        <ecNumber evidence="11">2.7.7.18</ecNumber>
    </recommendedName>
    <alternativeName>
        <fullName evidence="11">Deamido-NAD(+) diphosphorylase</fullName>
    </alternativeName>
    <alternativeName>
        <fullName evidence="11">Deamido-NAD(+) pyrophosphorylase</fullName>
    </alternativeName>
    <alternativeName>
        <fullName evidence="11">Nicotinate mononucleotide adenylyltransferase</fullName>
        <shortName evidence="11">NaMN adenylyltransferase</shortName>
    </alternativeName>
</protein>
<dbReference type="InterPro" id="IPR005248">
    <property type="entry name" value="NadD/NMNAT"/>
</dbReference>
<dbReference type="eggNOG" id="COG1057">
    <property type="taxonomic scope" value="Bacteria"/>
</dbReference>
<dbReference type="GO" id="GO:0005524">
    <property type="term" value="F:ATP binding"/>
    <property type="evidence" value="ECO:0007669"/>
    <property type="project" value="UniProtKB-KW"/>
</dbReference>
<dbReference type="Pfam" id="PF01467">
    <property type="entry name" value="CTP_transf_like"/>
    <property type="match status" value="1"/>
</dbReference>
<evidence type="ECO:0000256" key="8">
    <source>
        <dbReference type="ARBA" id="ARBA00022840"/>
    </source>
</evidence>
<keyword evidence="6 11" id="KW-0548">Nucleotidyltransferase</keyword>
<dbReference type="InterPro" id="IPR014729">
    <property type="entry name" value="Rossmann-like_a/b/a_fold"/>
</dbReference>
<evidence type="ECO:0000256" key="9">
    <source>
        <dbReference type="ARBA" id="ARBA00023027"/>
    </source>
</evidence>
<dbReference type="AlphaFoldDB" id="A0A085GG58"/>
<dbReference type="CDD" id="cd02165">
    <property type="entry name" value="NMNAT"/>
    <property type="match status" value="1"/>
</dbReference>
<comment type="pathway">
    <text evidence="2 11">Cofactor biosynthesis; NAD(+) biosynthesis; deamido-NAD(+) from nicotinate D-ribonucleotide: step 1/1.</text>
</comment>
<evidence type="ECO:0000256" key="6">
    <source>
        <dbReference type="ARBA" id="ARBA00022695"/>
    </source>
</evidence>
<evidence type="ECO:0000256" key="5">
    <source>
        <dbReference type="ARBA" id="ARBA00022679"/>
    </source>
</evidence>
<dbReference type="SUPFAM" id="SSF52374">
    <property type="entry name" value="Nucleotidylyl transferase"/>
    <property type="match status" value="1"/>
</dbReference>
<comment type="function">
    <text evidence="1 11">Catalyzes the reversible adenylation of nicotinate mononucleotide (NaMN) to nicotinic acid adenine dinucleotide (NaAD).</text>
</comment>
<comment type="similarity">
    <text evidence="3 11">Belongs to the NadD family.</text>
</comment>
<dbReference type="NCBIfam" id="NF000840">
    <property type="entry name" value="PRK00071.1-3"/>
    <property type="match status" value="1"/>
</dbReference>
<dbReference type="NCBIfam" id="TIGR00125">
    <property type="entry name" value="cyt_tran_rel"/>
    <property type="match status" value="1"/>
</dbReference>
<organism evidence="13 14">
    <name type="scientific">Buttiauxella agrestis ATCC 33320</name>
    <dbReference type="NCBI Taxonomy" id="1006004"/>
    <lineage>
        <taxon>Bacteria</taxon>
        <taxon>Pseudomonadati</taxon>
        <taxon>Pseudomonadota</taxon>
        <taxon>Gammaproteobacteria</taxon>
        <taxon>Enterobacterales</taxon>
        <taxon>Enterobacteriaceae</taxon>
        <taxon>Buttiauxella</taxon>
    </lineage>
</organism>
<evidence type="ECO:0000256" key="10">
    <source>
        <dbReference type="ARBA" id="ARBA00048721"/>
    </source>
</evidence>
<evidence type="ECO:0000256" key="11">
    <source>
        <dbReference type="HAMAP-Rule" id="MF_00244"/>
    </source>
</evidence>
<keyword evidence="4 11" id="KW-0662">Pyridine nucleotide biosynthesis</keyword>
<evidence type="ECO:0000259" key="12">
    <source>
        <dbReference type="Pfam" id="PF01467"/>
    </source>
</evidence>
<name>A0A085GG58_9ENTR</name>
<keyword evidence="9 11" id="KW-0520">NAD</keyword>
<evidence type="ECO:0000256" key="4">
    <source>
        <dbReference type="ARBA" id="ARBA00022642"/>
    </source>
</evidence>
<dbReference type="UniPathway" id="UPA00253">
    <property type="reaction ID" value="UER00332"/>
</dbReference>
<dbReference type="InterPro" id="IPR004821">
    <property type="entry name" value="Cyt_trans-like"/>
</dbReference>
<dbReference type="OrthoDB" id="5295945at2"/>
<comment type="catalytic activity">
    <reaction evidence="10 11">
        <text>nicotinate beta-D-ribonucleotide + ATP + H(+) = deamido-NAD(+) + diphosphate</text>
        <dbReference type="Rhea" id="RHEA:22860"/>
        <dbReference type="ChEBI" id="CHEBI:15378"/>
        <dbReference type="ChEBI" id="CHEBI:30616"/>
        <dbReference type="ChEBI" id="CHEBI:33019"/>
        <dbReference type="ChEBI" id="CHEBI:57502"/>
        <dbReference type="ChEBI" id="CHEBI:58437"/>
        <dbReference type="EC" id="2.7.7.18"/>
    </reaction>
</comment>
<dbReference type="GO" id="GO:0009435">
    <property type="term" value="P:NAD+ biosynthetic process"/>
    <property type="evidence" value="ECO:0007669"/>
    <property type="project" value="UniProtKB-UniRule"/>
</dbReference>
<dbReference type="PANTHER" id="PTHR39321">
    <property type="entry name" value="NICOTINATE-NUCLEOTIDE ADENYLYLTRANSFERASE-RELATED"/>
    <property type="match status" value="1"/>
</dbReference>
<keyword evidence="14" id="KW-1185">Reference proteome</keyword>
<dbReference type="Gene3D" id="3.40.50.620">
    <property type="entry name" value="HUPs"/>
    <property type="match status" value="1"/>
</dbReference>